<sequence length="426" mass="47213">MQLSLDEFNRKYKLSEDLLQKVRMAEGSKYSSSSVAGKPKRLGVEILKRFFTSPAAVISLMVFTIILLMAILIPATSPYPANARISDLAYTTNLPPYTTPYVSVPIGEGTDGYVVQETIKSWENLSGTHPQIYAELVRRGFTQDFLQPEVVGDNIYIRYNAYLFFRLHNLQDSLKAYSASEITTQLADKIWSASEIKPILGTEQTIAYDIWTRTWYATWKAIKISFIVAAIQAIIGVSLGAYLGFRAGSMIDTVTMRAIDIFDSAPTLIWILIFTALFGAHEGTLIITLSLVGWSGFVGGTRMYIITVKNEEYISAARAIGAKTSRQVFVHALPAIIGKIANSFVRSIPGIIMWIASLAFLGFFRTEGSDVNLGQILIDATNSGTSNAWTYILPTLILLFLSLSLSFIALGLHDALDPRVMRKKRN</sequence>
<keyword evidence="8 10" id="KW-0472">Membrane</keyword>
<dbReference type="Proteomes" id="UP000290876">
    <property type="component" value="Chromosome"/>
</dbReference>
<keyword evidence="2 10" id="KW-0813">Transport</keyword>
<keyword evidence="6" id="KW-0653">Protein transport</keyword>
<evidence type="ECO:0000256" key="8">
    <source>
        <dbReference type="ARBA" id="ARBA00023136"/>
    </source>
</evidence>
<evidence type="ECO:0000256" key="9">
    <source>
        <dbReference type="ARBA" id="ARBA00024202"/>
    </source>
</evidence>
<feature type="transmembrane region" description="Helical" evidence="10">
    <location>
        <begin position="257"/>
        <end position="279"/>
    </location>
</feature>
<dbReference type="Pfam" id="PF00528">
    <property type="entry name" value="BPD_transp_1"/>
    <property type="match status" value="1"/>
</dbReference>
<evidence type="ECO:0000313" key="12">
    <source>
        <dbReference type="EMBL" id="VEU77928.1"/>
    </source>
</evidence>
<keyword evidence="5" id="KW-0571">Peptide transport</keyword>
<dbReference type="Pfam" id="PF12911">
    <property type="entry name" value="OppC_N"/>
    <property type="match status" value="1"/>
</dbReference>
<feature type="transmembrane region" description="Helical" evidence="10">
    <location>
        <begin position="285"/>
        <end position="305"/>
    </location>
</feature>
<dbReference type="OrthoDB" id="9788103at2"/>
<dbReference type="Gene3D" id="1.10.3720.10">
    <property type="entry name" value="MetI-like"/>
    <property type="match status" value="1"/>
</dbReference>
<comment type="similarity">
    <text evidence="9">Belongs to the binding-protein-dependent transport system permease family. OppBC subfamily.</text>
</comment>
<keyword evidence="13" id="KW-1185">Reference proteome</keyword>
<feature type="transmembrane region" description="Helical" evidence="10">
    <location>
        <begin position="344"/>
        <end position="364"/>
    </location>
</feature>
<dbReference type="GO" id="GO:0055085">
    <property type="term" value="P:transmembrane transport"/>
    <property type="evidence" value="ECO:0007669"/>
    <property type="project" value="InterPro"/>
</dbReference>
<dbReference type="PANTHER" id="PTHR43386:SF24">
    <property type="entry name" value="OLIGOPEPTIDE TRANSPORT SYSTEM PERMEASE PROTEIN AMID"/>
    <property type="match status" value="1"/>
</dbReference>
<dbReference type="KEGG" id="mcob:NCTC10184_00142"/>
<protein>
    <submittedName>
        <fullName evidence="12">Dipeptide transport system permease protein dppC</fullName>
    </submittedName>
</protein>
<dbReference type="EMBL" id="LR215043">
    <property type="protein sequence ID" value="VEU77928.1"/>
    <property type="molecule type" value="Genomic_DNA"/>
</dbReference>
<evidence type="ECO:0000259" key="11">
    <source>
        <dbReference type="PROSITE" id="PS50928"/>
    </source>
</evidence>
<dbReference type="InterPro" id="IPR050366">
    <property type="entry name" value="BP-dependent_transpt_permease"/>
</dbReference>
<keyword evidence="7 10" id="KW-1133">Transmembrane helix</keyword>
<evidence type="ECO:0000256" key="3">
    <source>
        <dbReference type="ARBA" id="ARBA00022475"/>
    </source>
</evidence>
<evidence type="ECO:0000256" key="4">
    <source>
        <dbReference type="ARBA" id="ARBA00022692"/>
    </source>
</evidence>
<dbReference type="RefSeq" id="WP_129622784.1">
    <property type="nucleotide sequence ID" value="NZ_LR215043.1"/>
</dbReference>
<dbReference type="PANTHER" id="PTHR43386">
    <property type="entry name" value="OLIGOPEPTIDE TRANSPORT SYSTEM PERMEASE PROTEIN APPC"/>
    <property type="match status" value="1"/>
</dbReference>
<keyword evidence="4 10" id="KW-0812">Transmembrane</keyword>
<evidence type="ECO:0000313" key="13">
    <source>
        <dbReference type="Proteomes" id="UP000290876"/>
    </source>
</evidence>
<evidence type="ECO:0000256" key="5">
    <source>
        <dbReference type="ARBA" id="ARBA00022856"/>
    </source>
</evidence>
<dbReference type="PROSITE" id="PS50928">
    <property type="entry name" value="ABC_TM1"/>
    <property type="match status" value="1"/>
</dbReference>
<dbReference type="GO" id="GO:0015833">
    <property type="term" value="P:peptide transport"/>
    <property type="evidence" value="ECO:0007669"/>
    <property type="project" value="UniProtKB-KW"/>
</dbReference>
<accession>A0A449B9T1</accession>
<dbReference type="GO" id="GO:0015031">
    <property type="term" value="P:protein transport"/>
    <property type="evidence" value="ECO:0007669"/>
    <property type="project" value="UniProtKB-KW"/>
</dbReference>
<feature type="transmembrane region" description="Helical" evidence="10">
    <location>
        <begin position="50"/>
        <end position="73"/>
    </location>
</feature>
<gene>
    <name evidence="12" type="primary">dppC</name>
    <name evidence="12" type="ORF">NCTC10184_00142</name>
</gene>
<dbReference type="InterPro" id="IPR025966">
    <property type="entry name" value="OppC_N"/>
</dbReference>
<dbReference type="InterPro" id="IPR000515">
    <property type="entry name" value="MetI-like"/>
</dbReference>
<comment type="subcellular location">
    <subcellularLocation>
        <location evidence="1 10">Cell membrane</location>
        <topology evidence="1 10">Multi-pass membrane protein</topology>
    </subcellularLocation>
</comment>
<name>A0A449B9T1_9BACT</name>
<dbReference type="InterPro" id="IPR035906">
    <property type="entry name" value="MetI-like_sf"/>
</dbReference>
<dbReference type="GO" id="GO:0005886">
    <property type="term" value="C:plasma membrane"/>
    <property type="evidence" value="ECO:0007669"/>
    <property type="project" value="UniProtKB-SubCell"/>
</dbReference>
<keyword evidence="3" id="KW-1003">Cell membrane</keyword>
<feature type="domain" description="ABC transmembrane type-1" evidence="11">
    <location>
        <begin position="222"/>
        <end position="409"/>
    </location>
</feature>
<evidence type="ECO:0000256" key="10">
    <source>
        <dbReference type="RuleBase" id="RU363032"/>
    </source>
</evidence>
<evidence type="ECO:0000256" key="6">
    <source>
        <dbReference type="ARBA" id="ARBA00022927"/>
    </source>
</evidence>
<dbReference type="CDD" id="cd06261">
    <property type="entry name" value="TM_PBP2"/>
    <property type="match status" value="1"/>
</dbReference>
<feature type="transmembrane region" description="Helical" evidence="10">
    <location>
        <begin position="224"/>
        <end position="245"/>
    </location>
</feature>
<evidence type="ECO:0000256" key="1">
    <source>
        <dbReference type="ARBA" id="ARBA00004651"/>
    </source>
</evidence>
<proteinExistence type="inferred from homology"/>
<evidence type="ECO:0000256" key="7">
    <source>
        <dbReference type="ARBA" id="ARBA00022989"/>
    </source>
</evidence>
<feature type="transmembrane region" description="Helical" evidence="10">
    <location>
        <begin position="391"/>
        <end position="416"/>
    </location>
</feature>
<evidence type="ECO:0000256" key="2">
    <source>
        <dbReference type="ARBA" id="ARBA00022448"/>
    </source>
</evidence>
<dbReference type="SUPFAM" id="SSF161098">
    <property type="entry name" value="MetI-like"/>
    <property type="match status" value="1"/>
</dbReference>
<organism evidence="12 13">
    <name type="scientific">Mycoplasmopsis columbinasalis</name>
    <dbReference type="NCBI Taxonomy" id="114880"/>
    <lineage>
        <taxon>Bacteria</taxon>
        <taxon>Bacillati</taxon>
        <taxon>Mycoplasmatota</taxon>
        <taxon>Mycoplasmoidales</taxon>
        <taxon>Metamycoplasmataceae</taxon>
        <taxon>Mycoplasmopsis</taxon>
    </lineage>
</organism>
<dbReference type="AlphaFoldDB" id="A0A449B9T1"/>
<reference evidence="12 13" key="1">
    <citation type="submission" date="2019-01" db="EMBL/GenBank/DDBJ databases">
        <authorList>
            <consortium name="Pathogen Informatics"/>
        </authorList>
    </citation>
    <scope>NUCLEOTIDE SEQUENCE [LARGE SCALE GENOMIC DNA]</scope>
    <source>
        <strain evidence="12 13">NCTC10184</strain>
    </source>
</reference>